<dbReference type="InterPro" id="IPR021130">
    <property type="entry name" value="PRib-ATP_PPHydrolase-like"/>
</dbReference>
<dbReference type="CDD" id="cd11534">
    <property type="entry name" value="NTP-PPase_HisIE_like"/>
    <property type="match status" value="1"/>
</dbReference>
<evidence type="ECO:0000256" key="3">
    <source>
        <dbReference type="ARBA" id="ARBA00009392"/>
    </source>
</evidence>
<evidence type="ECO:0000313" key="11">
    <source>
        <dbReference type="Proteomes" id="UP000237889"/>
    </source>
</evidence>
<dbReference type="EMBL" id="CP027668">
    <property type="protein sequence ID" value="AVO46678.1"/>
    <property type="molecule type" value="Genomic_DNA"/>
</dbReference>
<comment type="similarity">
    <text evidence="3">Belongs to the PRA-PH family.</text>
</comment>
<accession>A0A2S0NEV9</accession>
<keyword evidence="7" id="KW-0378">Hydrolase</keyword>
<dbReference type="EC" id="3.6.1.31" evidence="4"/>
<organism evidence="10 11">
    <name type="scientific">Phreatobacter cathodiphilus</name>
    <dbReference type="NCBI Taxonomy" id="1868589"/>
    <lineage>
        <taxon>Bacteria</taxon>
        <taxon>Pseudomonadati</taxon>
        <taxon>Pseudomonadota</taxon>
        <taxon>Alphaproteobacteria</taxon>
        <taxon>Hyphomicrobiales</taxon>
        <taxon>Phreatobacteraceae</taxon>
        <taxon>Phreatobacter</taxon>
    </lineage>
</organism>
<keyword evidence="8" id="KW-0067">ATP-binding</keyword>
<reference evidence="10 11" key="1">
    <citation type="submission" date="2018-03" db="EMBL/GenBank/DDBJ databases">
        <title>Genome sequencing of Phreatobacter sp.</title>
        <authorList>
            <person name="Kim S.-J."/>
            <person name="Heo J."/>
            <person name="Kwon S.-W."/>
        </authorList>
    </citation>
    <scope>NUCLEOTIDE SEQUENCE [LARGE SCALE GENOMIC DNA]</scope>
    <source>
        <strain evidence="10 11">S-12</strain>
    </source>
</reference>
<dbReference type="SUPFAM" id="SSF101386">
    <property type="entry name" value="all-alpha NTP pyrophosphatases"/>
    <property type="match status" value="1"/>
</dbReference>
<dbReference type="PANTHER" id="PTHR42945:SF1">
    <property type="entry name" value="HISTIDINE BIOSYNTHESIS BIFUNCTIONAL PROTEIN HIS7"/>
    <property type="match status" value="1"/>
</dbReference>
<keyword evidence="11" id="KW-1185">Reference proteome</keyword>
<comment type="pathway">
    <text evidence="2">Amino-acid biosynthesis; L-histidine biosynthesis; L-histidine from 5-phospho-alpha-D-ribose 1-diphosphate: step 2/9.</text>
</comment>
<name>A0A2S0NEV9_9HYPH</name>
<protein>
    <recommendedName>
        <fullName evidence="4">phosphoribosyl-ATP diphosphatase</fullName>
        <ecNumber evidence="4">3.6.1.31</ecNumber>
    </recommendedName>
</protein>
<keyword evidence="5" id="KW-0028">Amino-acid biosynthesis</keyword>
<dbReference type="PANTHER" id="PTHR42945">
    <property type="entry name" value="HISTIDINE BIOSYNTHESIS BIFUNCTIONAL PROTEIN"/>
    <property type="match status" value="1"/>
</dbReference>
<comment type="catalytic activity">
    <reaction evidence="1">
        <text>1-(5-phospho-beta-D-ribosyl)-ATP + H2O = 1-(5-phospho-beta-D-ribosyl)-5'-AMP + diphosphate + H(+)</text>
        <dbReference type="Rhea" id="RHEA:22828"/>
        <dbReference type="ChEBI" id="CHEBI:15377"/>
        <dbReference type="ChEBI" id="CHEBI:15378"/>
        <dbReference type="ChEBI" id="CHEBI:33019"/>
        <dbReference type="ChEBI" id="CHEBI:59457"/>
        <dbReference type="ChEBI" id="CHEBI:73183"/>
        <dbReference type="EC" id="3.6.1.31"/>
    </reaction>
</comment>
<dbReference type="KEGG" id="phr:C6569_17310"/>
<dbReference type="RefSeq" id="WP_106750048.1">
    <property type="nucleotide sequence ID" value="NZ_CP027668.1"/>
</dbReference>
<evidence type="ECO:0000256" key="6">
    <source>
        <dbReference type="ARBA" id="ARBA00022741"/>
    </source>
</evidence>
<dbReference type="GO" id="GO:0005524">
    <property type="term" value="F:ATP binding"/>
    <property type="evidence" value="ECO:0007669"/>
    <property type="project" value="UniProtKB-KW"/>
</dbReference>
<dbReference type="AlphaFoldDB" id="A0A2S0NEV9"/>
<evidence type="ECO:0000256" key="9">
    <source>
        <dbReference type="ARBA" id="ARBA00023102"/>
    </source>
</evidence>
<gene>
    <name evidence="10" type="primary">hisE</name>
    <name evidence="10" type="ORF">C6569_17310</name>
</gene>
<dbReference type="Proteomes" id="UP000237889">
    <property type="component" value="Chromosome"/>
</dbReference>
<keyword evidence="9" id="KW-0368">Histidine biosynthesis</keyword>
<dbReference type="UniPathway" id="UPA00031">
    <property type="reaction ID" value="UER00007"/>
</dbReference>
<evidence type="ECO:0000256" key="4">
    <source>
        <dbReference type="ARBA" id="ARBA00012414"/>
    </source>
</evidence>
<evidence type="ECO:0000256" key="7">
    <source>
        <dbReference type="ARBA" id="ARBA00022801"/>
    </source>
</evidence>
<dbReference type="NCBIfam" id="TIGR03188">
    <property type="entry name" value="histidine_hisI"/>
    <property type="match status" value="1"/>
</dbReference>
<proteinExistence type="inferred from homology"/>
<dbReference type="OrthoDB" id="9814738at2"/>
<evidence type="ECO:0000256" key="8">
    <source>
        <dbReference type="ARBA" id="ARBA00022840"/>
    </source>
</evidence>
<dbReference type="InterPro" id="IPR008179">
    <property type="entry name" value="HisE"/>
</dbReference>
<dbReference type="Gene3D" id="1.10.287.1080">
    <property type="entry name" value="MazG-like"/>
    <property type="match status" value="1"/>
</dbReference>
<dbReference type="GO" id="GO:0000105">
    <property type="term" value="P:L-histidine biosynthetic process"/>
    <property type="evidence" value="ECO:0007669"/>
    <property type="project" value="UniProtKB-UniPathway"/>
</dbReference>
<evidence type="ECO:0000256" key="1">
    <source>
        <dbReference type="ARBA" id="ARBA00001460"/>
    </source>
</evidence>
<dbReference type="GO" id="GO:0004636">
    <property type="term" value="F:phosphoribosyl-ATP diphosphatase activity"/>
    <property type="evidence" value="ECO:0007669"/>
    <property type="project" value="UniProtKB-EC"/>
</dbReference>
<evidence type="ECO:0000256" key="5">
    <source>
        <dbReference type="ARBA" id="ARBA00022605"/>
    </source>
</evidence>
<keyword evidence="6" id="KW-0547">Nucleotide-binding</keyword>
<evidence type="ECO:0000256" key="2">
    <source>
        <dbReference type="ARBA" id="ARBA00005204"/>
    </source>
</evidence>
<dbReference type="Pfam" id="PF01503">
    <property type="entry name" value="PRA-PH"/>
    <property type="match status" value="1"/>
</dbReference>
<sequence length="112" mass="12029">MSDAIDRLHAAVQAIRQTDAPASRTAKLMAGGRAKMAKKLVEEATEVTLDAVAGDRAAVVRESADLIYNLTVLWTDMGIAPAEVWQEMERRERLYGLAEKLHKGPVAVAGGG</sequence>
<evidence type="ECO:0000313" key="10">
    <source>
        <dbReference type="EMBL" id="AVO46678.1"/>
    </source>
</evidence>